<dbReference type="InterPro" id="IPR040757">
    <property type="entry name" value="Regnase_1/ZC3H12_C"/>
</dbReference>
<evidence type="ECO:0000259" key="13">
    <source>
        <dbReference type="PROSITE" id="PS50103"/>
    </source>
</evidence>
<accession>A0AAV1HEL9</accession>
<dbReference type="InterPro" id="IPR021869">
    <property type="entry name" value="RNase_Zc3h12_NYN"/>
</dbReference>
<keyword evidence="8 10" id="KW-0862">Zinc</keyword>
<dbReference type="GO" id="GO:0003729">
    <property type="term" value="F:mRNA binding"/>
    <property type="evidence" value="ECO:0007669"/>
    <property type="project" value="TreeGrafter"/>
</dbReference>
<keyword evidence="7" id="KW-0378">Hydrolase</keyword>
<dbReference type="Pfam" id="PF18039">
    <property type="entry name" value="UBA_6"/>
    <property type="match status" value="1"/>
</dbReference>
<evidence type="ECO:0000256" key="4">
    <source>
        <dbReference type="ARBA" id="ARBA00022723"/>
    </source>
</evidence>
<dbReference type="InterPro" id="IPR000571">
    <property type="entry name" value="Znf_CCCH"/>
</dbReference>
<dbReference type="Pfam" id="PF15938">
    <property type="entry name" value="DUF4750"/>
    <property type="match status" value="1"/>
</dbReference>
<dbReference type="GO" id="GO:0061158">
    <property type="term" value="P:3'-UTR-mediated mRNA destabilization"/>
    <property type="evidence" value="ECO:0007669"/>
    <property type="project" value="TreeGrafter"/>
</dbReference>
<dbReference type="GO" id="GO:0004521">
    <property type="term" value="F:RNA endonuclease activity"/>
    <property type="evidence" value="ECO:0007669"/>
    <property type="project" value="TreeGrafter"/>
</dbReference>
<dbReference type="Gene3D" id="3.40.50.11980">
    <property type="match status" value="1"/>
</dbReference>
<dbReference type="PROSITE" id="PS50103">
    <property type="entry name" value="ZF_C3H1"/>
    <property type="match status" value="1"/>
</dbReference>
<gene>
    <name evidence="14" type="ORF">XNOV1_A017873</name>
</gene>
<organism evidence="14 15">
    <name type="scientific">Xyrichtys novacula</name>
    <name type="common">Pearly razorfish</name>
    <name type="synonym">Hemipteronotus novacula</name>
    <dbReference type="NCBI Taxonomy" id="13765"/>
    <lineage>
        <taxon>Eukaryota</taxon>
        <taxon>Metazoa</taxon>
        <taxon>Chordata</taxon>
        <taxon>Craniata</taxon>
        <taxon>Vertebrata</taxon>
        <taxon>Euteleostomi</taxon>
        <taxon>Actinopterygii</taxon>
        <taxon>Neopterygii</taxon>
        <taxon>Teleostei</taxon>
        <taxon>Neoteleostei</taxon>
        <taxon>Acanthomorphata</taxon>
        <taxon>Eupercaria</taxon>
        <taxon>Labriformes</taxon>
        <taxon>Labridae</taxon>
        <taxon>Xyrichtys</taxon>
    </lineage>
</organism>
<feature type="compositionally biased region" description="Polar residues" evidence="11">
    <location>
        <begin position="691"/>
        <end position="701"/>
    </location>
</feature>
<dbReference type="InterPro" id="IPR051101">
    <property type="entry name" value="ZC3H12/N4BP1_RNase_Reg"/>
</dbReference>
<protein>
    <submittedName>
        <fullName evidence="14">Endoribonuclease ZC3H12A</fullName>
    </submittedName>
</protein>
<dbReference type="InterPro" id="IPR031851">
    <property type="entry name" value="DUF4750"/>
</dbReference>
<keyword evidence="12" id="KW-0472">Membrane</keyword>
<keyword evidence="4 10" id="KW-0479">Metal-binding</keyword>
<keyword evidence="15" id="KW-1185">Reference proteome</keyword>
<feature type="region of interest" description="Disordered" evidence="11">
    <location>
        <begin position="396"/>
        <end position="461"/>
    </location>
</feature>
<dbReference type="GO" id="GO:0008270">
    <property type="term" value="F:zinc ion binding"/>
    <property type="evidence" value="ECO:0007669"/>
    <property type="project" value="UniProtKB-KW"/>
</dbReference>
<dbReference type="CDD" id="cd18729">
    <property type="entry name" value="PIN_Zc3h12-like"/>
    <property type="match status" value="1"/>
</dbReference>
<name>A0AAV1HEL9_XYRNO</name>
<feature type="compositionally biased region" description="Polar residues" evidence="11">
    <location>
        <begin position="438"/>
        <end position="449"/>
    </location>
</feature>
<evidence type="ECO:0000256" key="7">
    <source>
        <dbReference type="ARBA" id="ARBA00022801"/>
    </source>
</evidence>
<keyword evidence="5" id="KW-0255">Endonuclease</keyword>
<dbReference type="Proteomes" id="UP001178508">
    <property type="component" value="Chromosome 21"/>
</dbReference>
<evidence type="ECO:0000256" key="5">
    <source>
        <dbReference type="ARBA" id="ARBA00022759"/>
    </source>
</evidence>
<dbReference type="FunFam" id="3.40.50.11980:FF:000001">
    <property type="entry name" value="ZC3H12A isoform 1"/>
    <property type="match status" value="1"/>
</dbReference>
<sequence length="729" mass="81559">MNTDLTTASAVHPWSKNTYTSSLIHTDSDSSAWTLPSLLRAPNSARLSCERMYSAEADPSSDPQHLDPQLDFFHKLGYSTTQVQAIQQKFGPSVDTDKVLGELVRIGARREAKKGPVTTMSVLVPKGETHAGGPMMLLPLTVSSPQKEESGEDEDALRPIVIDGSNVAMSHGNKEVFSCLGIQLAVNFFLEKGHSEITVFVPSWRKEQPRPDVPITDQHILRDLEKKKILVFTPSRRVAGKRVVCNDDCFIVKEAFESDGIIVSNDMYRDLQVEKPNWKRFIEERLLMYSFVNNKFMPPDDPLGRHGPTLENFLRRFPKNQKRKPCPYGKKCTYGIKCKFHHPERANQSNRSVADELRDSAKQPSSSQKQSSPRVSPVPGQSLSLVEDMAKKLTLGHESNPSKKDHKHEHVAHSKGSHHRSGKRSTSRRDKNSHKSSSDQGSLRQSGSHEQLDSGLGSIDSQPMEAPWSMCDKYGSPHHPLGVRQQYCAPCSCCSHGPASQGTTQAFQHHNQRCASDLTPYGQPLYASYKTYPVSMPTYNKPVEYQQCRVRGRQQQFWSDPFGAHPAAGCNPPREHSHWERTQPSPDDADDAREVVRKKLLAIFSAHLVDTAMSMFPQQLDPQKLVAEILVLQSQDSGCSAKMWQSVGLTLLVIVATLVCALLFMLFGWYVVWQLFLSKFKFLRELVGDASTPQAESQPSETKSERTANPPTRNRPRTARQRATAAEGT</sequence>
<dbReference type="Pfam" id="PF18561">
    <property type="entry name" value="Regnase_1_C"/>
    <property type="match status" value="1"/>
</dbReference>
<dbReference type="EMBL" id="OY660884">
    <property type="protein sequence ID" value="CAJ1083138.1"/>
    <property type="molecule type" value="Genomic_DNA"/>
</dbReference>
<dbReference type="GO" id="GO:0005634">
    <property type="term" value="C:nucleus"/>
    <property type="evidence" value="ECO:0007669"/>
    <property type="project" value="TreeGrafter"/>
</dbReference>
<feature type="region of interest" description="Disordered" evidence="11">
    <location>
        <begin position="343"/>
        <end position="381"/>
    </location>
</feature>
<feature type="region of interest" description="Disordered" evidence="11">
    <location>
        <begin position="569"/>
        <end position="590"/>
    </location>
</feature>
<evidence type="ECO:0000256" key="6">
    <source>
        <dbReference type="ARBA" id="ARBA00022771"/>
    </source>
</evidence>
<evidence type="ECO:0000256" key="1">
    <source>
        <dbReference type="ARBA" id="ARBA00001946"/>
    </source>
</evidence>
<dbReference type="PANTHER" id="PTHR12876">
    <property type="entry name" value="N4BP1-RELATED"/>
    <property type="match status" value="1"/>
</dbReference>
<dbReference type="InterPro" id="IPR040546">
    <property type="entry name" value="Rege-1_UBA-like"/>
</dbReference>
<keyword evidence="3" id="KW-0540">Nuclease</keyword>
<reference evidence="14" key="1">
    <citation type="submission" date="2023-08" db="EMBL/GenBank/DDBJ databases">
        <authorList>
            <person name="Alioto T."/>
            <person name="Alioto T."/>
            <person name="Gomez Garrido J."/>
        </authorList>
    </citation>
    <scope>NUCLEOTIDE SEQUENCE</scope>
</reference>
<keyword evidence="12" id="KW-1133">Transmembrane helix</keyword>
<feature type="region of interest" description="Disordered" evidence="11">
    <location>
        <begin position="690"/>
        <end position="729"/>
    </location>
</feature>
<feature type="domain" description="C3H1-type" evidence="13">
    <location>
        <begin position="320"/>
        <end position="345"/>
    </location>
</feature>
<evidence type="ECO:0000256" key="11">
    <source>
        <dbReference type="SAM" id="MobiDB-lite"/>
    </source>
</evidence>
<feature type="zinc finger region" description="C3H1-type" evidence="10">
    <location>
        <begin position="320"/>
        <end position="345"/>
    </location>
</feature>
<evidence type="ECO:0000313" key="15">
    <source>
        <dbReference type="Proteomes" id="UP001178508"/>
    </source>
</evidence>
<evidence type="ECO:0000256" key="10">
    <source>
        <dbReference type="PROSITE-ProRule" id="PRU00723"/>
    </source>
</evidence>
<keyword evidence="9" id="KW-0460">Magnesium</keyword>
<dbReference type="GO" id="GO:0016787">
    <property type="term" value="F:hydrolase activity"/>
    <property type="evidence" value="ECO:0007669"/>
    <property type="project" value="UniProtKB-KW"/>
</dbReference>
<comment type="similarity">
    <text evidence="2">Belongs to the ZC3H12 family.</text>
</comment>
<dbReference type="Pfam" id="PF11977">
    <property type="entry name" value="RNase_Zc3h12a"/>
    <property type="match status" value="1"/>
</dbReference>
<evidence type="ECO:0000256" key="9">
    <source>
        <dbReference type="ARBA" id="ARBA00022842"/>
    </source>
</evidence>
<evidence type="ECO:0000256" key="12">
    <source>
        <dbReference type="SAM" id="Phobius"/>
    </source>
</evidence>
<keyword evidence="6 10" id="KW-0863">Zinc-finger</keyword>
<feature type="compositionally biased region" description="Low complexity" evidence="11">
    <location>
        <begin position="362"/>
        <end position="379"/>
    </location>
</feature>
<keyword evidence="12" id="KW-0812">Transmembrane</keyword>
<feature type="transmembrane region" description="Helical" evidence="12">
    <location>
        <begin position="647"/>
        <end position="672"/>
    </location>
</feature>
<feature type="compositionally biased region" description="Basic residues" evidence="11">
    <location>
        <begin position="404"/>
        <end position="434"/>
    </location>
</feature>
<comment type="cofactor">
    <cofactor evidence="1">
        <name>Mg(2+)</name>
        <dbReference type="ChEBI" id="CHEBI:18420"/>
    </cofactor>
</comment>
<evidence type="ECO:0000256" key="8">
    <source>
        <dbReference type="ARBA" id="ARBA00022833"/>
    </source>
</evidence>
<evidence type="ECO:0000313" key="14">
    <source>
        <dbReference type="EMBL" id="CAJ1083138.1"/>
    </source>
</evidence>
<dbReference type="AlphaFoldDB" id="A0AAV1HEL9"/>
<proteinExistence type="inferred from homology"/>
<evidence type="ECO:0000256" key="3">
    <source>
        <dbReference type="ARBA" id="ARBA00022722"/>
    </source>
</evidence>
<dbReference type="GO" id="GO:0036464">
    <property type="term" value="C:cytoplasmic ribonucleoprotein granule"/>
    <property type="evidence" value="ECO:0007669"/>
    <property type="project" value="TreeGrafter"/>
</dbReference>
<evidence type="ECO:0000256" key="2">
    <source>
        <dbReference type="ARBA" id="ARBA00010922"/>
    </source>
</evidence>
<dbReference type="PANTHER" id="PTHR12876:SF10">
    <property type="entry name" value="ENDORIBONUCLEASE ZC3H12A"/>
    <property type="match status" value="1"/>
</dbReference>